<dbReference type="Pfam" id="PF09925">
    <property type="entry name" value="DUF2157"/>
    <property type="match status" value="1"/>
</dbReference>
<feature type="transmembrane region" description="Helical" evidence="1">
    <location>
        <begin position="152"/>
        <end position="171"/>
    </location>
</feature>
<feature type="transmembrane region" description="Helical" evidence="1">
    <location>
        <begin position="262"/>
        <end position="282"/>
    </location>
</feature>
<keyword evidence="1" id="KW-0472">Membrane</keyword>
<feature type="transmembrane region" description="Helical" evidence="1">
    <location>
        <begin position="207"/>
        <end position="224"/>
    </location>
</feature>
<feature type="transmembrane region" description="Helical" evidence="1">
    <location>
        <begin position="177"/>
        <end position="195"/>
    </location>
</feature>
<reference evidence="3 4" key="1">
    <citation type="submission" date="2019-03" db="EMBL/GenBank/DDBJ databases">
        <title>Genomic Encyclopedia of Archaeal and Bacterial Type Strains, Phase II (KMG-II): from individual species to whole genera.</title>
        <authorList>
            <person name="Goeker M."/>
        </authorList>
    </citation>
    <scope>NUCLEOTIDE SEQUENCE [LARGE SCALE GENOMIC DNA]</scope>
    <source>
        <strain evidence="3 4">DSM 28135</strain>
    </source>
</reference>
<dbReference type="EMBL" id="SOBW01000007">
    <property type="protein sequence ID" value="TDU43937.1"/>
    <property type="molecule type" value="Genomic_DNA"/>
</dbReference>
<keyword evidence="1" id="KW-1133">Transmembrane helix</keyword>
<dbReference type="RefSeq" id="WP_133757363.1">
    <property type="nucleotide sequence ID" value="NZ_SOBW01000007.1"/>
</dbReference>
<dbReference type="OrthoDB" id="642680at2"/>
<keyword evidence="4" id="KW-1185">Reference proteome</keyword>
<evidence type="ECO:0000313" key="3">
    <source>
        <dbReference type="EMBL" id="TDU43937.1"/>
    </source>
</evidence>
<dbReference type="Proteomes" id="UP000294689">
    <property type="component" value="Unassembled WGS sequence"/>
</dbReference>
<feature type="transmembrane region" description="Helical" evidence="1">
    <location>
        <begin position="396"/>
        <end position="418"/>
    </location>
</feature>
<feature type="transmembrane region" description="Helical" evidence="1">
    <location>
        <begin position="129"/>
        <end position="147"/>
    </location>
</feature>
<feature type="transmembrane region" description="Helical" evidence="1">
    <location>
        <begin position="41"/>
        <end position="62"/>
    </location>
</feature>
<feature type="transmembrane region" description="Helical" evidence="1">
    <location>
        <begin position="74"/>
        <end position="93"/>
    </location>
</feature>
<feature type="transmembrane region" description="Helical" evidence="1">
    <location>
        <begin position="294"/>
        <end position="313"/>
    </location>
</feature>
<evidence type="ECO:0000259" key="2">
    <source>
        <dbReference type="Pfam" id="PF09925"/>
    </source>
</evidence>
<keyword evidence="1" id="KW-0812">Transmembrane</keyword>
<feature type="transmembrane region" description="Helical" evidence="1">
    <location>
        <begin position="105"/>
        <end position="123"/>
    </location>
</feature>
<evidence type="ECO:0000313" key="4">
    <source>
        <dbReference type="Proteomes" id="UP000294689"/>
    </source>
</evidence>
<feature type="transmembrane region" description="Helical" evidence="1">
    <location>
        <begin position="230"/>
        <end position="250"/>
    </location>
</feature>
<comment type="caution">
    <text evidence="3">The sequence shown here is derived from an EMBL/GenBank/DDBJ whole genome shotgun (WGS) entry which is preliminary data.</text>
</comment>
<dbReference type="InterPro" id="IPR018677">
    <property type="entry name" value="DUF2157"/>
</dbReference>
<feature type="domain" description="DUF2157" evidence="2">
    <location>
        <begin position="13"/>
        <end position="152"/>
    </location>
</feature>
<proteinExistence type="predicted"/>
<accession>A0A4R7Q8D7</accession>
<feature type="transmembrane region" description="Helical" evidence="1">
    <location>
        <begin position="373"/>
        <end position="390"/>
    </location>
</feature>
<evidence type="ECO:0000256" key="1">
    <source>
        <dbReference type="SAM" id="Phobius"/>
    </source>
</evidence>
<feature type="transmembrane region" description="Helical" evidence="1">
    <location>
        <begin position="325"/>
        <end position="342"/>
    </location>
</feature>
<gene>
    <name evidence="3" type="ORF">BXY82_1359</name>
</gene>
<name>A0A4R7Q8D7_9FLAO</name>
<organism evidence="3 4">
    <name type="scientific">Gelidibacter sediminis</name>
    <dbReference type="NCBI Taxonomy" id="1608710"/>
    <lineage>
        <taxon>Bacteria</taxon>
        <taxon>Pseudomonadati</taxon>
        <taxon>Bacteroidota</taxon>
        <taxon>Flavobacteriia</taxon>
        <taxon>Flavobacteriales</taxon>
        <taxon>Flavobacteriaceae</taxon>
        <taxon>Gelidibacter</taxon>
    </lineage>
</organism>
<sequence>MKSKFIDELPVLVKNQVISEETASRIRAYYNSQESDSPNKLFTVFGVLGSLLVGLGIILILAHNWDDFSQTLKTVLAFLPLVIGQILAGYTILKRKGTTWNEATGTFLFFAVGSSIALVSQIYNIPGDLSVYVLTWIVLCMPLIYLLKSNAVVMLHIVFSTFYACSMGYGFNPPTEAPWWFIVLLAFVMPHYIMMLNDRPESHMVSIFNWLLPLSVVITLGAFLERHGELGYLMYVILFGLFYNIGKLPIFDAQKLRRNGYLVLGSVGTVVMLLIMSFNGVWDFEWTSELFSSRAFFMTLILFGMSLAVLMYLNSRQLLQWINPFHYVFILFTLLFFSGMSFGLAATIFVNILVLMLGLITIKTGADKFHFGILNYGLLIITALIVCRFFDTDMSYVIRGLLFVSVGIGFFLTNYVMLKRKKSAVKTNA</sequence>
<protein>
    <submittedName>
        <fullName evidence="3">Putative membrane protein</fullName>
    </submittedName>
</protein>
<dbReference type="AlphaFoldDB" id="A0A4R7Q8D7"/>